<dbReference type="InterPro" id="IPR000888">
    <property type="entry name" value="RmlC-like"/>
</dbReference>
<dbReference type="NCBIfam" id="TIGR01221">
    <property type="entry name" value="rmlC"/>
    <property type="match status" value="1"/>
</dbReference>
<dbReference type="PANTHER" id="PTHR21047">
    <property type="entry name" value="DTDP-6-DEOXY-D-GLUCOSE-3,5 EPIMERASE"/>
    <property type="match status" value="1"/>
</dbReference>
<accession>A0A644Z2M0</accession>
<dbReference type="Gene3D" id="2.60.120.10">
    <property type="entry name" value="Jelly Rolls"/>
    <property type="match status" value="1"/>
</dbReference>
<protein>
    <submittedName>
        <fullName evidence="1">dTDP-4-dehydrorhamnose 3,5-epimerase</fullName>
        <ecNumber evidence="1">5.1.3.13</ecNumber>
    </submittedName>
</protein>
<dbReference type="EC" id="5.1.3.13" evidence="1"/>
<dbReference type="GO" id="GO:0019305">
    <property type="term" value="P:dTDP-rhamnose biosynthetic process"/>
    <property type="evidence" value="ECO:0007669"/>
    <property type="project" value="TreeGrafter"/>
</dbReference>
<dbReference type="EMBL" id="VSSQ01007155">
    <property type="protein sequence ID" value="MPM35022.1"/>
    <property type="molecule type" value="Genomic_DNA"/>
</dbReference>
<sequence length="190" mass="21148">MKKIATLLAGVFVLEPDVYGDVRGYFMECWSREKYAALGLDAVFVQDNESFSRHGVLRGLHYQLPPWSQSKLVRAITGTVLDVVVDIRRGSPTFGRHVAIELSGETKRQVFVPRGMAHGFSILSETALFGYKCDNRYVPESERGIAFDDPALGIDWQLPPHEIILAEKDKHHPRLADAELGDGPEAGQSL</sequence>
<evidence type="ECO:0000313" key="1">
    <source>
        <dbReference type="EMBL" id="MPM35022.1"/>
    </source>
</evidence>
<dbReference type="GO" id="GO:0005829">
    <property type="term" value="C:cytosol"/>
    <property type="evidence" value="ECO:0007669"/>
    <property type="project" value="TreeGrafter"/>
</dbReference>
<dbReference type="InterPro" id="IPR014710">
    <property type="entry name" value="RmlC-like_jellyroll"/>
</dbReference>
<reference evidence="1" key="1">
    <citation type="submission" date="2019-08" db="EMBL/GenBank/DDBJ databases">
        <authorList>
            <person name="Kucharzyk K."/>
            <person name="Murdoch R.W."/>
            <person name="Higgins S."/>
            <person name="Loffler F."/>
        </authorList>
    </citation>
    <scope>NUCLEOTIDE SEQUENCE</scope>
</reference>
<dbReference type="GO" id="GO:0000271">
    <property type="term" value="P:polysaccharide biosynthetic process"/>
    <property type="evidence" value="ECO:0007669"/>
    <property type="project" value="TreeGrafter"/>
</dbReference>
<dbReference type="AlphaFoldDB" id="A0A644Z2M0"/>
<dbReference type="PANTHER" id="PTHR21047:SF2">
    <property type="entry name" value="THYMIDINE DIPHOSPHO-4-KETO-RHAMNOSE 3,5-EPIMERASE"/>
    <property type="match status" value="1"/>
</dbReference>
<comment type="caution">
    <text evidence="1">The sequence shown here is derived from an EMBL/GenBank/DDBJ whole genome shotgun (WGS) entry which is preliminary data.</text>
</comment>
<dbReference type="GO" id="GO:0008830">
    <property type="term" value="F:dTDP-4-dehydrorhamnose 3,5-epimerase activity"/>
    <property type="evidence" value="ECO:0007669"/>
    <property type="project" value="UniProtKB-EC"/>
</dbReference>
<dbReference type="CDD" id="cd00438">
    <property type="entry name" value="cupin_RmlC"/>
    <property type="match status" value="1"/>
</dbReference>
<gene>
    <name evidence="1" type="primary">rfbC_12</name>
    <name evidence="1" type="ORF">SDC9_81612</name>
</gene>
<keyword evidence="1" id="KW-0413">Isomerase</keyword>
<name>A0A644Z2M0_9ZZZZ</name>
<dbReference type="Pfam" id="PF00908">
    <property type="entry name" value="dTDP_sugar_isom"/>
    <property type="match status" value="1"/>
</dbReference>
<proteinExistence type="predicted"/>
<dbReference type="InterPro" id="IPR011051">
    <property type="entry name" value="RmlC_Cupin_sf"/>
</dbReference>
<dbReference type="SUPFAM" id="SSF51182">
    <property type="entry name" value="RmlC-like cupins"/>
    <property type="match status" value="1"/>
</dbReference>
<organism evidence="1">
    <name type="scientific">bioreactor metagenome</name>
    <dbReference type="NCBI Taxonomy" id="1076179"/>
    <lineage>
        <taxon>unclassified sequences</taxon>
        <taxon>metagenomes</taxon>
        <taxon>ecological metagenomes</taxon>
    </lineage>
</organism>